<sequence length="81" mass="8999">MLELQSQIFPYILITLGIFLIYISKPNRRKAIIGPLQDQGILPKIKFNPKKHDIVSGAGPNLGLFTFGVACILLGTFLIIF</sequence>
<keyword evidence="1" id="KW-0812">Transmembrane</keyword>
<name>A0A2H0VDE2_9BACT</name>
<gene>
    <name evidence="2" type="ORF">COT91_03100</name>
</gene>
<reference evidence="3" key="1">
    <citation type="submission" date="2017-09" db="EMBL/GenBank/DDBJ databases">
        <title>Depth-based differentiation of microbial function through sediment-hosted aquifers and enrichment of novel symbionts in the deep terrestrial subsurface.</title>
        <authorList>
            <person name="Probst A.J."/>
            <person name="Ladd B."/>
            <person name="Jarett J.K."/>
            <person name="Geller-Mcgrath D.E."/>
            <person name="Sieber C.M.K."/>
            <person name="Emerson J.B."/>
            <person name="Anantharaman K."/>
            <person name="Thomas B.C."/>
            <person name="Malmstrom R."/>
            <person name="Stieglmeier M."/>
            <person name="Klingl A."/>
            <person name="Woyke T."/>
            <person name="Ryan C.M."/>
            <person name="Banfield J.F."/>
        </authorList>
    </citation>
    <scope>NUCLEOTIDE SEQUENCE [LARGE SCALE GENOMIC DNA]</scope>
</reference>
<comment type="caution">
    <text evidence="2">The sequence shown here is derived from an EMBL/GenBank/DDBJ whole genome shotgun (WGS) entry which is preliminary data.</text>
</comment>
<keyword evidence="1" id="KW-0472">Membrane</keyword>
<evidence type="ECO:0000256" key="1">
    <source>
        <dbReference type="SAM" id="Phobius"/>
    </source>
</evidence>
<protein>
    <submittedName>
        <fullName evidence="2">Uncharacterized protein</fullName>
    </submittedName>
</protein>
<feature type="transmembrane region" description="Helical" evidence="1">
    <location>
        <begin position="54"/>
        <end position="80"/>
    </location>
</feature>
<dbReference type="EMBL" id="PFAJ01000043">
    <property type="protein sequence ID" value="PIR97122.1"/>
    <property type="molecule type" value="Genomic_DNA"/>
</dbReference>
<dbReference type="AlphaFoldDB" id="A0A2H0VDE2"/>
<evidence type="ECO:0000313" key="3">
    <source>
        <dbReference type="Proteomes" id="UP000230557"/>
    </source>
</evidence>
<dbReference type="Proteomes" id="UP000230557">
    <property type="component" value="Unassembled WGS sequence"/>
</dbReference>
<keyword evidence="1" id="KW-1133">Transmembrane helix</keyword>
<evidence type="ECO:0000313" key="2">
    <source>
        <dbReference type="EMBL" id="PIR97122.1"/>
    </source>
</evidence>
<organism evidence="2 3">
    <name type="scientific">Candidatus Doudnabacteria bacterium CG10_big_fil_rev_8_21_14_0_10_41_10</name>
    <dbReference type="NCBI Taxonomy" id="1974551"/>
    <lineage>
        <taxon>Bacteria</taxon>
        <taxon>Candidatus Doudnaibacteriota</taxon>
    </lineage>
</organism>
<proteinExistence type="predicted"/>
<feature type="transmembrane region" description="Helical" evidence="1">
    <location>
        <begin position="6"/>
        <end position="23"/>
    </location>
</feature>
<accession>A0A2H0VDE2</accession>